<name>A0ABP6QEX5_9ACTN</name>
<organism evidence="1 2">
    <name type="scientific">Actinocorallia longicatena</name>
    <dbReference type="NCBI Taxonomy" id="111803"/>
    <lineage>
        <taxon>Bacteria</taxon>
        <taxon>Bacillati</taxon>
        <taxon>Actinomycetota</taxon>
        <taxon>Actinomycetes</taxon>
        <taxon>Streptosporangiales</taxon>
        <taxon>Thermomonosporaceae</taxon>
        <taxon>Actinocorallia</taxon>
    </lineage>
</organism>
<proteinExistence type="predicted"/>
<dbReference type="InterPro" id="IPR032675">
    <property type="entry name" value="LRR_dom_sf"/>
</dbReference>
<protein>
    <recommendedName>
        <fullName evidence="3">Leucine-rich repeat domain-containing protein</fullName>
    </recommendedName>
</protein>
<dbReference type="EMBL" id="BAAAUV010000012">
    <property type="protein sequence ID" value="GAA3221423.1"/>
    <property type="molecule type" value="Genomic_DNA"/>
</dbReference>
<evidence type="ECO:0000313" key="2">
    <source>
        <dbReference type="Proteomes" id="UP001501237"/>
    </source>
</evidence>
<accession>A0ABP6QEX5</accession>
<keyword evidence="2" id="KW-1185">Reference proteome</keyword>
<comment type="caution">
    <text evidence="1">The sequence shown here is derived from an EMBL/GenBank/DDBJ whole genome shotgun (WGS) entry which is preliminary data.</text>
</comment>
<evidence type="ECO:0008006" key="3">
    <source>
        <dbReference type="Google" id="ProtNLM"/>
    </source>
</evidence>
<gene>
    <name evidence="1" type="ORF">GCM10010468_46530</name>
</gene>
<evidence type="ECO:0000313" key="1">
    <source>
        <dbReference type="EMBL" id="GAA3221423.1"/>
    </source>
</evidence>
<sequence>MDREVFAERFAASSRAAWEFARTLVSEDLPEPLLFRVRLNQSYDGHAPRPGEVRFPQDGSRRRAMGLSRCDAETVLAELWRDHHVPEWVNLAVVGETGTATVVEVVCCGRFTRDDSRLYHSEEGAPPFHVLGPALPPGHEGGRYSVHVRSECWGRSDLDHGATVSDRVWSFTLMTDEFDADLLAAVPDMPNVEVFEHRRCALGSEALSAFVRFPRLRNLRLYLDEPGNFHAGAAGGRLGALTGLTVTCLPPRPWALGTLSDIAPRLNRIDLSSGGGDLWLDGAFPTSLSEVSLSAAGLAGSPRLPARLDRLTVRLTSAADDDLAELLEGVTHIGSLTLSGTPVGDTVVPLLERYDLDALNLVDTEVTPTALARFHAAQPRTRLLPRPPA</sequence>
<dbReference type="Proteomes" id="UP001501237">
    <property type="component" value="Unassembled WGS sequence"/>
</dbReference>
<reference evidence="2" key="1">
    <citation type="journal article" date="2019" name="Int. J. Syst. Evol. Microbiol.">
        <title>The Global Catalogue of Microorganisms (GCM) 10K type strain sequencing project: providing services to taxonomists for standard genome sequencing and annotation.</title>
        <authorList>
            <consortium name="The Broad Institute Genomics Platform"/>
            <consortium name="The Broad Institute Genome Sequencing Center for Infectious Disease"/>
            <person name="Wu L."/>
            <person name="Ma J."/>
        </authorList>
    </citation>
    <scope>NUCLEOTIDE SEQUENCE [LARGE SCALE GENOMIC DNA]</scope>
    <source>
        <strain evidence="2">JCM 9377</strain>
    </source>
</reference>
<dbReference type="Gene3D" id="3.80.10.10">
    <property type="entry name" value="Ribonuclease Inhibitor"/>
    <property type="match status" value="1"/>
</dbReference>